<evidence type="ECO:0000256" key="4">
    <source>
        <dbReference type="ARBA" id="ARBA00008819"/>
    </source>
</evidence>
<feature type="binding site" evidence="9 13">
    <location>
        <position position="14"/>
    </location>
    <ligand>
        <name>Mn(2+)</name>
        <dbReference type="ChEBI" id="CHEBI:29035"/>
        <label>2</label>
    </ligand>
</feature>
<protein>
    <recommendedName>
        <fullName evidence="9 10">2,3-bisphosphoglycerate-independent phosphoglycerate mutase</fullName>
        <shortName evidence="9">BPG-independent PGAM</shortName>
        <shortName evidence="9">Phosphoglyceromutase</shortName>
        <shortName evidence="9">iPGM</shortName>
        <ecNumber evidence="9 10">5.4.2.12</ecNumber>
    </recommendedName>
</protein>
<dbReference type="EMBL" id="MFFS01000084">
    <property type="protein sequence ID" value="OGF20426.1"/>
    <property type="molecule type" value="Genomic_DNA"/>
</dbReference>
<feature type="binding site" evidence="9 13">
    <location>
        <position position="64"/>
    </location>
    <ligand>
        <name>Mn(2+)</name>
        <dbReference type="ChEBI" id="CHEBI:29035"/>
        <label>2</label>
    </ligand>
</feature>
<dbReference type="NCBIfam" id="TIGR01307">
    <property type="entry name" value="pgm_bpd_ind"/>
    <property type="match status" value="1"/>
</dbReference>
<dbReference type="Pfam" id="PF01676">
    <property type="entry name" value="Metalloenzyme"/>
    <property type="match status" value="1"/>
</dbReference>
<evidence type="ECO:0000256" key="6">
    <source>
        <dbReference type="ARBA" id="ARBA00023152"/>
    </source>
</evidence>
<dbReference type="GO" id="GO:0006096">
    <property type="term" value="P:glycolytic process"/>
    <property type="evidence" value="ECO:0007669"/>
    <property type="project" value="UniProtKB-UniRule"/>
</dbReference>
<comment type="pathway">
    <text evidence="3 9">Carbohydrate degradation; glycolysis; pyruvate from D-glyceraldehyde 3-phosphate: step 3/5.</text>
</comment>
<evidence type="ECO:0000256" key="10">
    <source>
        <dbReference type="NCBIfam" id="TIGR01307"/>
    </source>
</evidence>
<feature type="binding site" evidence="9 12">
    <location>
        <begin position="156"/>
        <end position="157"/>
    </location>
    <ligand>
        <name>substrate</name>
    </ligand>
</feature>
<feature type="binding site" evidence="9 13">
    <location>
        <position position="444"/>
    </location>
    <ligand>
        <name>Mn(2+)</name>
        <dbReference type="ChEBI" id="CHEBI:29035"/>
        <label>2</label>
    </ligand>
</feature>
<dbReference type="SUPFAM" id="SSF64158">
    <property type="entry name" value="2,3-Bisphosphoglycerate-independent phosphoglycerate mutase, substrate-binding domain"/>
    <property type="match status" value="1"/>
</dbReference>
<dbReference type="Pfam" id="PF06415">
    <property type="entry name" value="iPGM_N"/>
    <property type="match status" value="1"/>
</dbReference>
<dbReference type="Proteomes" id="UP000178323">
    <property type="component" value="Unassembled WGS sequence"/>
</dbReference>
<feature type="binding site" evidence="9 13">
    <location>
        <position position="407"/>
    </location>
    <ligand>
        <name>Mn(2+)</name>
        <dbReference type="ChEBI" id="CHEBI:29035"/>
        <label>1</label>
    </ligand>
</feature>
<evidence type="ECO:0000259" key="15">
    <source>
        <dbReference type="Pfam" id="PF06415"/>
    </source>
</evidence>
<dbReference type="CDD" id="cd16010">
    <property type="entry name" value="iPGM"/>
    <property type="match status" value="1"/>
</dbReference>
<comment type="subunit">
    <text evidence="9">Monomer.</text>
</comment>
<evidence type="ECO:0000256" key="5">
    <source>
        <dbReference type="ARBA" id="ARBA00022723"/>
    </source>
</evidence>
<dbReference type="PIRSF" id="PIRSF001492">
    <property type="entry name" value="IPGAM"/>
    <property type="match status" value="1"/>
</dbReference>
<dbReference type="InterPro" id="IPR006124">
    <property type="entry name" value="Metalloenzyme"/>
</dbReference>
<dbReference type="GO" id="GO:0030145">
    <property type="term" value="F:manganese ion binding"/>
    <property type="evidence" value="ECO:0007669"/>
    <property type="project" value="UniProtKB-UniRule"/>
</dbReference>
<feature type="binding site" evidence="9 13">
    <location>
        <position position="445"/>
    </location>
    <ligand>
        <name>Mn(2+)</name>
        <dbReference type="ChEBI" id="CHEBI:29035"/>
        <label>2</label>
    </ligand>
</feature>
<keyword evidence="7 9" id="KW-0464">Manganese</keyword>
<evidence type="ECO:0000313" key="17">
    <source>
        <dbReference type="Proteomes" id="UP000178323"/>
    </source>
</evidence>
<comment type="cofactor">
    <cofactor evidence="9">
        <name>Mn(2+)</name>
        <dbReference type="ChEBI" id="CHEBI:29035"/>
    </cofactor>
    <text evidence="9">Binds 2 manganese ions per subunit.</text>
</comment>
<feature type="active site" description="Phosphoserine intermediate" evidence="9 11">
    <location>
        <position position="64"/>
    </location>
</feature>
<feature type="binding site" evidence="9 13">
    <location>
        <position position="403"/>
    </location>
    <ligand>
        <name>Mn(2+)</name>
        <dbReference type="ChEBI" id="CHEBI:29035"/>
        <label>1</label>
    </ligand>
</feature>
<dbReference type="PANTHER" id="PTHR31637">
    <property type="entry name" value="2,3-BISPHOSPHOGLYCERATE-INDEPENDENT PHOSPHOGLYCERATE MUTASE"/>
    <property type="match status" value="1"/>
</dbReference>
<evidence type="ECO:0000256" key="7">
    <source>
        <dbReference type="ARBA" id="ARBA00023211"/>
    </source>
</evidence>
<keyword evidence="6 9" id="KW-0324">Glycolysis</keyword>
<evidence type="ECO:0000256" key="13">
    <source>
        <dbReference type="PIRSR" id="PIRSR001492-3"/>
    </source>
</evidence>
<dbReference type="Gene3D" id="3.40.1450.10">
    <property type="entry name" value="BPG-independent phosphoglycerate mutase, domain B"/>
    <property type="match status" value="1"/>
</dbReference>
<feature type="binding site" evidence="9 12">
    <location>
        <position position="126"/>
    </location>
    <ligand>
        <name>substrate</name>
    </ligand>
</feature>
<dbReference type="GO" id="GO:0004619">
    <property type="term" value="F:phosphoglycerate mutase activity"/>
    <property type="evidence" value="ECO:0007669"/>
    <property type="project" value="UniProtKB-UniRule"/>
</dbReference>
<comment type="similarity">
    <text evidence="4 9">Belongs to the BPG-independent phosphoglycerate mutase family.</text>
</comment>
<feature type="binding site" evidence="9 12">
    <location>
        <position position="338"/>
    </location>
    <ligand>
        <name>substrate</name>
    </ligand>
</feature>
<dbReference type="InterPro" id="IPR005995">
    <property type="entry name" value="Pgm_bpd_ind"/>
</dbReference>
<dbReference type="STRING" id="1797985.A2Y83_04720"/>
<feature type="binding site" evidence="9 12">
    <location>
        <begin position="260"/>
        <end position="263"/>
    </location>
    <ligand>
        <name>substrate</name>
    </ligand>
</feature>
<dbReference type="UniPathway" id="UPA00109">
    <property type="reaction ID" value="UER00186"/>
</dbReference>
<dbReference type="HAMAP" id="MF_01038">
    <property type="entry name" value="GpmI"/>
    <property type="match status" value="1"/>
</dbReference>
<evidence type="ECO:0000313" key="16">
    <source>
        <dbReference type="EMBL" id="OGF20426.1"/>
    </source>
</evidence>
<proteinExistence type="inferred from homology"/>
<dbReference type="GO" id="GO:0005829">
    <property type="term" value="C:cytosol"/>
    <property type="evidence" value="ECO:0007669"/>
    <property type="project" value="TreeGrafter"/>
</dbReference>
<dbReference type="Gene3D" id="3.40.720.10">
    <property type="entry name" value="Alkaline Phosphatase, subunit A"/>
    <property type="match status" value="1"/>
</dbReference>
<keyword evidence="5 9" id="KW-0479">Metal-binding</keyword>
<dbReference type="GO" id="GO:0006007">
    <property type="term" value="P:glucose catabolic process"/>
    <property type="evidence" value="ECO:0007669"/>
    <property type="project" value="InterPro"/>
</dbReference>
<reference evidence="16 17" key="1">
    <citation type="journal article" date="2016" name="Nat. Commun.">
        <title>Thousands of microbial genomes shed light on interconnected biogeochemical processes in an aquifer system.</title>
        <authorList>
            <person name="Anantharaman K."/>
            <person name="Brown C.T."/>
            <person name="Hug L.A."/>
            <person name="Sharon I."/>
            <person name="Castelle C.J."/>
            <person name="Probst A.J."/>
            <person name="Thomas B.C."/>
            <person name="Singh A."/>
            <person name="Wilkins M.J."/>
            <person name="Karaoz U."/>
            <person name="Brodie E.L."/>
            <person name="Williams K.H."/>
            <person name="Hubbard S.S."/>
            <person name="Banfield J.F."/>
        </authorList>
    </citation>
    <scope>NUCLEOTIDE SEQUENCE [LARGE SCALE GENOMIC DNA]</scope>
</reference>
<evidence type="ECO:0000256" key="3">
    <source>
        <dbReference type="ARBA" id="ARBA00004798"/>
    </source>
</evidence>
<sequence length="512" mass="56411">MQKNKSPLLLLILDGWGIAPPSKGNAVTLAKTPVMDKLYKKYPNTKLIAHGEKVGLPKGQDGNSEAGHMNMGAGRIVPQDTVIINKAIEDGCFFDNPAFIDAIRHAENNKSNIHLMGMVSGCQSAHSFPGHLEALLKLMRDEYKKSIYLHIFTDGRDAPPYESMNIIMRLVNELQYTGRIATICGRFYAMDRKKNWQRTEKAYDALTLGKGIEADNPLSAISRAYNSGQSDEFIEPTIIKSESKDGIIADNDSVIFFNLRSDRARQLAKLFVQNDFNKKNPNSFKRKKVLKNLKFVAMTDFGPDLDNIITAFPTKDLTNTLPIALSLIKQLYVAESEKYAHMTYFFNGGYADSVDGEVRAMIPSPDVKSYDEKPDMNIRGVVDTIRKGLDKYDFIAANFANPDMIGHTGNLEAGIKAVEIVDSAVGEVVEEVLKKQGTVIITADHGNIEEMINLKTGETDTEHSNNPVPFIIAGNSLIGKKLSAGVLGDIAPTVLKILGIKKPAEMTGKSLI</sequence>
<keyword evidence="8 9" id="KW-0413">Isomerase</keyword>
<organism evidence="16 17">
    <name type="scientific">Candidatus Falkowbacteria bacterium RBG_13_39_14</name>
    <dbReference type="NCBI Taxonomy" id="1797985"/>
    <lineage>
        <taxon>Bacteria</taxon>
        <taxon>Candidatus Falkowiibacteriota</taxon>
    </lineage>
</organism>
<dbReference type="InterPro" id="IPR036646">
    <property type="entry name" value="PGAM_B_sf"/>
</dbReference>
<evidence type="ECO:0000259" key="14">
    <source>
        <dbReference type="Pfam" id="PF01676"/>
    </source>
</evidence>
<comment type="caution">
    <text evidence="16">The sequence shown here is derived from an EMBL/GenBank/DDBJ whole genome shotgun (WGS) entry which is preliminary data.</text>
</comment>
<dbReference type="SUPFAM" id="SSF53649">
    <property type="entry name" value="Alkaline phosphatase-like"/>
    <property type="match status" value="1"/>
</dbReference>
<dbReference type="AlphaFoldDB" id="A0A1F5S1A8"/>
<feature type="domain" description="BPG-independent PGAM N-terminal" evidence="15">
    <location>
        <begin position="84"/>
        <end position="301"/>
    </location>
</feature>
<accession>A0A1F5S1A8</accession>
<evidence type="ECO:0000256" key="8">
    <source>
        <dbReference type="ARBA" id="ARBA00023235"/>
    </source>
</evidence>
<evidence type="ECO:0000256" key="2">
    <source>
        <dbReference type="ARBA" id="ARBA00002315"/>
    </source>
</evidence>
<evidence type="ECO:0000256" key="1">
    <source>
        <dbReference type="ARBA" id="ARBA00000370"/>
    </source>
</evidence>
<comment type="function">
    <text evidence="2 9">Catalyzes the interconversion of 2-phosphoglycerate and 3-phosphoglycerate.</text>
</comment>
<evidence type="ECO:0000256" key="12">
    <source>
        <dbReference type="PIRSR" id="PIRSR001492-2"/>
    </source>
</evidence>
<feature type="domain" description="Metalloenzyme" evidence="14">
    <location>
        <begin position="7"/>
        <end position="502"/>
    </location>
</feature>
<evidence type="ECO:0000256" key="9">
    <source>
        <dbReference type="HAMAP-Rule" id="MF_01038"/>
    </source>
</evidence>
<feature type="binding site" evidence="9 13">
    <location>
        <position position="463"/>
    </location>
    <ligand>
        <name>Mn(2+)</name>
        <dbReference type="ChEBI" id="CHEBI:29035"/>
        <label>1</label>
    </ligand>
</feature>
<dbReference type="PANTHER" id="PTHR31637:SF0">
    <property type="entry name" value="2,3-BISPHOSPHOGLYCERATE-INDEPENDENT PHOSPHOGLYCERATE MUTASE"/>
    <property type="match status" value="1"/>
</dbReference>
<dbReference type="InterPro" id="IPR011258">
    <property type="entry name" value="BPG-indep_PGM_N"/>
</dbReference>
<gene>
    <name evidence="9" type="primary">gpmI</name>
    <name evidence="16" type="ORF">A2Y83_04720</name>
</gene>
<dbReference type="InterPro" id="IPR017850">
    <property type="entry name" value="Alkaline_phosphatase_core_sf"/>
</dbReference>
<evidence type="ECO:0000256" key="11">
    <source>
        <dbReference type="PIRSR" id="PIRSR001492-1"/>
    </source>
</evidence>
<feature type="binding site" evidence="9 12">
    <location>
        <position position="192"/>
    </location>
    <ligand>
        <name>substrate</name>
    </ligand>
</feature>
<name>A0A1F5S1A8_9BACT</name>
<comment type="catalytic activity">
    <reaction evidence="1 9">
        <text>(2R)-2-phosphoglycerate = (2R)-3-phosphoglycerate</text>
        <dbReference type="Rhea" id="RHEA:15901"/>
        <dbReference type="ChEBI" id="CHEBI:58272"/>
        <dbReference type="ChEBI" id="CHEBI:58289"/>
        <dbReference type="EC" id="5.4.2.12"/>
    </reaction>
</comment>
<feature type="binding site" evidence="9 12">
    <location>
        <position position="186"/>
    </location>
    <ligand>
        <name>substrate</name>
    </ligand>
</feature>
<dbReference type="EC" id="5.4.2.12" evidence="9 10"/>
<dbReference type="FunFam" id="3.40.1450.10:FF:000002">
    <property type="entry name" value="2,3-bisphosphoglycerate-independent phosphoglycerate mutase"/>
    <property type="match status" value="1"/>
</dbReference>